<gene>
    <name evidence="3" type="ORF">RCL2_003109600</name>
</gene>
<evidence type="ECO:0000256" key="1">
    <source>
        <dbReference type="SAM" id="MobiDB-lite"/>
    </source>
</evidence>
<organism evidence="3 4">
    <name type="scientific">Rhizophagus clarus</name>
    <dbReference type="NCBI Taxonomy" id="94130"/>
    <lineage>
        <taxon>Eukaryota</taxon>
        <taxon>Fungi</taxon>
        <taxon>Fungi incertae sedis</taxon>
        <taxon>Mucoromycota</taxon>
        <taxon>Glomeromycotina</taxon>
        <taxon>Glomeromycetes</taxon>
        <taxon>Glomerales</taxon>
        <taxon>Glomeraceae</taxon>
        <taxon>Rhizophagus</taxon>
    </lineage>
</organism>
<dbReference type="InterPro" id="IPR004875">
    <property type="entry name" value="DDE_SF_endonuclease_dom"/>
</dbReference>
<dbReference type="OrthoDB" id="10035668at2759"/>
<proteinExistence type="predicted"/>
<evidence type="ECO:0000313" key="3">
    <source>
        <dbReference type="EMBL" id="GET04803.1"/>
    </source>
</evidence>
<comment type="caution">
    <text evidence="3">The sequence shown here is derived from an EMBL/GenBank/DDBJ whole genome shotgun (WGS) entry which is preliminary data.</text>
</comment>
<dbReference type="AlphaFoldDB" id="A0A8H3MCD7"/>
<feature type="region of interest" description="Disordered" evidence="1">
    <location>
        <begin position="236"/>
        <end position="302"/>
    </location>
</feature>
<feature type="compositionally biased region" description="Acidic residues" evidence="1">
    <location>
        <begin position="246"/>
        <end position="302"/>
    </location>
</feature>
<sequence length="302" mass="34970">MRRKNLSNRHHTTVAQCLPDDLVEKQQEFLSYIMYRRIQYDYSLAYISNMNKTPVSFDLPSNTTIDELDARSVSIRTTGHEKANFTVVLTCMGWMNENVMLYWIKNIWTKRERISNPQSLLVLDSFSAHIVDSIKRCFGEKNTNIAVIPEGLTSRLQPLDVSVNKSFKTKNEWMAEAVKELTPAGNLKKPSYETVANWVRDPWNAVDVDLIRKSFKCCGISNKHDGTENDWVFNYNRLGQGNQPGDEVETPSDDECGNEEDKEGETDDEYVEEMDEEYVDKGEEEDEEGEYEEEEDGYDDEY</sequence>
<dbReference type="Proteomes" id="UP000615446">
    <property type="component" value="Unassembled WGS sequence"/>
</dbReference>
<evidence type="ECO:0000259" key="2">
    <source>
        <dbReference type="Pfam" id="PF03184"/>
    </source>
</evidence>
<protein>
    <submittedName>
        <fullName evidence="3">Pogo transposable element with KRAB domain</fullName>
    </submittedName>
</protein>
<evidence type="ECO:0000313" key="4">
    <source>
        <dbReference type="Proteomes" id="UP000615446"/>
    </source>
</evidence>
<accession>A0A8H3MCD7</accession>
<dbReference type="Pfam" id="PF03184">
    <property type="entry name" value="DDE_1"/>
    <property type="match status" value="1"/>
</dbReference>
<feature type="domain" description="DDE-1" evidence="2">
    <location>
        <begin position="83"/>
        <end position="215"/>
    </location>
</feature>
<dbReference type="GO" id="GO:0003676">
    <property type="term" value="F:nucleic acid binding"/>
    <property type="evidence" value="ECO:0007669"/>
    <property type="project" value="InterPro"/>
</dbReference>
<dbReference type="EMBL" id="BLAL01000357">
    <property type="protein sequence ID" value="GET04803.1"/>
    <property type="molecule type" value="Genomic_DNA"/>
</dbReference>
<reference evidence="3" key="1">
    <citation type="submission" date="2019-10" db="EMBL/GenBank/DDBJ databases">
        <title>Conservation and host-specific expression of non-tandemly repeated heterogenous ribosome RNA gene in arbuscular mycorrhizal fungi.</title>
        <authorList>
            <person name="Maeda T."/>
            <person name="Kobayashi Y."/>
            <person name="Nakagawa T."/>
            <person name="Ezawa T."/>
            <person name="Yamaguchi K."/>
            <person name="Bino T."/>
            <person name="Nishimoto Y."/>
            <person name="Shigenobu S."/>
            <person name="Kawaguchi M."/>
        </authorList>
    </citation>
    <scope>NUCLEOTIDE SEQUENCE</scope>
    <source>
        <strain evidence="3">HR1</strain>
    </source>
</reference>
<name>A0A8H3MCD7_9GLOM</name>